<name>A0A016U322_9BILA</name>
<keyword evidence="9" id="KW-0325">Glycoprotein</keyword>
<organism evidence="12 13">
    <name type="scientific">Ancylostoma ceylanicum</name>
    <dbReference type="NCBI Taxonomy" id="53326"/>
    <lineage>
        <taxon>Eukaryota</taxon>
        <taxon>Metazoa</taxon>
        <taxon>Ecdysozoa</taxon>
        <taxon>Nematoda</taxon>
        <taxon>Chromadorea</taxon>
        <taxon>Rhabditida</taxon>
        <taxon>Rhabditina</taxon>
        <taxon>Rhabditomorpha</taxon>
        <taxon>Strongyloidea</taxon>
        <taxon>Ancylostomatidae</taxon>
        <taxon>Ancylostomatinae</taxon>
        <taxon>Ancylostoma</taxon>
    </lineage>
</organism>
<dbReference type="STRING" id="53326.A0A016U322"/>
<dbReference type="GO" id="GO:0060271">
    <property type="term" value="P:cilium assembly"/>
    <property type="evidence" value="ECO:0007669"/>
    <property type="project" value="TreeGrafter"/>
</dbReference>
<gene>
    <name evidence="12" type="primary">Acey_s0063.g3469</name>
    <name evidence="12" type="synonym">Acey-T26A8.2</name>
    <name evidence="12" type="ORF">Y032_0063g3469</name>
</gene>
<dbReference type="GO" id="GO:0035869">
    <property type="term" value="C:ciliary transition zone"/>
    <property type="evidence" value="ECO:0007669"/>
    <property type="project" value="TreeGrafter"/>
</dbReference>
<keyword evidence="8" id="KW-0472">Membrane</keyword>
<evidence type="ECO:0000256" key="8">
    <source>
        <dbReference type="ARBA" id="ARBA00023136"/>
    </source>
</evidence>
<evidence type="ECO:0000256" key="3">
    <source>
        <dbReference type="ARBA" id="ARBA00015087"/>
    </source>
</evidence>
<evidence type="ECO:0000256" key="4">
    <source>
        <dbReference type="ARBA" id="ARBA00022475"/>
    </source>
</evidence>
<evidence type="ECO:0000256" key="9">
    <source>
        <dbReference type="ARBA" id="ARBA00023180"/>
    </source>
</evidence>
<dbReference type="GO" id="GO:0032880">
    <property type="term" value="P:regulation of protein localization"/>
    <property type="evidence" value="ECO:0007669"/>
    <property type="project" value="TreeGrafter"/>
</dbReference>
<keyword evidence="6" id="KW-1133">Transmembrane helix</keyword>
<dbReference type="EMBL" id="JARK01001399">
    <property type="protein sequence ID" value="EYC08993.1"/>
    <property type="molecule type" value="Genomic_DNA"/>
</dbReference>
<dbReference type="PANTHER" id="PTHR14605:SF1">
    <property type="entry name" value="TRANSMEMBRANE PROTEIN 231"/>
    <property type="match status" value="1"/>
</dbReference>
<dbReference type="PANTHER" id="PTHR14605">
    <property type="entry name" value="CHST5 PROTEIN"/>
    <property type="match status" value="1"/>
</dbReference>
<comment type="function">
    <text evidence="11">Transmembrane component of the tectonic-like complex, a complex localized at the transition zone of primary cilia and acting as a barrier that prevents diffusion of transmembrane proteins between the cilia and plasma membranes. Required for ciliogenesis and sonic hedgehog/SHH signaling.</text>
</comment>
<protein>
    <recommendedName>
        <fullName evidence="3">Transmembrane protein 231</fullName>
    </recommendedName>
</protein>
<keyword evidence="7" id="KW-0969">Cilium</keyword>
<reference evidence="13" key="1">
    <citation type="journal article" date="2015" name="Nat. Genet.">
        <title>The genome and transcriptome of the zoonotic hookworm Ancylostoma ceylanicum identify infection-specific gene families.</title>
        <authorList>
            <person name="Schwarz E.M."/>
            <person name="Hu Y."/>
            <person name="Antoshechkin I."/>
            <person name="Miller M.M."/>
            <person name="Sternberg P.W."/>
            <person name="Aroian R.V."/>
        </authorList>
    </citation>
    <scope>NUCLEOTIDE SEQUENCE</scope>
    <source>
        <strain evidence="13">HY135</strain>
    </source>
</reference>
<comment type="caution">
    <text evidence="12">The sequence shown here is derived from an EMBL/GenBank/DDBJ whole genome shotgun (WGS) entry which is preliminary data.</text>
</comment>
<dbReference type="AlphaFoldDB" id="A0A016U322"/>
<evidence type="ECO:0000256" key="11">
    <source>
        <dbReference type="ARBA" id="ARBA00024803"/>
    </source>
</evidence>
<keyword evidence="5" id="KW-0812">Transmembrane</keyword>
<keyword evidence="10" id="KW-0966">Cell projection</keyword>
<evidence type="ECO:0000313" key="13">
    <source>
        <dbReference type="Proteomes" id="UP000024635"/>
    </source>
</evidence>
<proteinExistence type="inferred from homology"/>
<evidence type="ECO:0000256" key="2">
    <source>
        <dbReference type="ARBA" id="ARBA00009082"/>
    </source>
</evidence>
<evidence type="ECO:0000256" key="5">
    <source>
        <dbReference type="ARBA" id="ARBA00022692"/>
    </source>
</evidence>
<comment type="similarity">
    <text evidence="2">Belongs to the TMEM231 family.</text>
</comment>
<sequence>MVYEYARCSIAGPVDERCPGGCVLDLLFRRRATRLTAVPPSSISGCLAMVYEVVFKEPLYRIYNASSVSIAYTIKTVSDAIRILLPLVIIFSTHGLWKKTGTYRERPHVTFEGRCLMMLQSADQLVFSSTLPVLNSADPRHFSIAQVEYLRKLENEDDDEFHLDISLPTSNRSFSNLVYFIFFKYQLEYHSAVEAEVALYDSLQLMGNVSSVTVLGRMAADQIEPFRWREHYQLFEPQRRDVEHYKPSEIARRITNQAFNVRLDRKIQFTTGSEGGDDEHFHLRLDISISEDQFTYRTDTWELLKWVAVQYFTAFVIVNYFTNRFLSSLFQSRLIEAIPCCK</sequence>
<dbReference type="OrthoDB" id="426438at2759"/>
<evidence type="ECO:0000256" key="6">
    <source>
        <dbReference type="ARBA" id="ARBA00022989"/>
    </source>
</evidence>
<dbReference type="GO" id="GO:0060170">
    <property type="term" value="C:ciliary membrane"/>
    <property type="evidence" value="ECO:0007669"/>
    <property type="project" value="UniProtKB-SubCell"/>
</dbReference>
<dbReference type="Proteomes" id="UP000024635">
    <property type="component" value="Unassembled WGS sequence"/>
</dbReference>
<comment type="subcellular location">
    <subcellularLocation>
        <location evidence="1">Cell projection</location>
        <location evidence="1">Cilium membrane</location>
        <topology evidence="1">Multi-pass membrane protein</topology>
    </subcellularLocation>
</comment>
<evidence type="ECO:0000256" key="10">
    <source>
        <dbReference type="ARBA" id="ARBA00023273"/>
    </source>
</evidence>
<evidence type="ECO:0000256" key="7">
    <source>
        <dbReference type="ARBA" id="ARBA00023069"/>
    </source>
</evidence>
<evidence type="ECO:0000313" key="12">
    <source>
        <dbReference type="EMBL" id="EYC08993.1"/>
    </source>
</evidence>
<keyword evidence="13" id="KW-1185">Reference proteome</keyword>
<dbReference type="Pfam" id="PF10149">
    <property type="entry name" value="TM231"/>
    <property type="match status" value="1"/>
</dbReference>
<dbReference type="InterPro" id="IPR019306">
    <property type="entry name" value="TMEM231"/>
</dbReference>
<keyword evidence="4" id="KW-1003">Cell membrane</keyword>
<accession>A0A016U322</accession>
<evidence type="ECO:0000256" key="1">
    <source>
        <dbReference type="ARBA" id="ARBA00004272"/>
    </source>
</evidence>